<evidence type="ECO:0000313" key="1">
    <source>
        <dbReference type="EMBL" id="KAB2618045.1"/>
    </source>
</evidence>
<organism evidence="1 2">
    <name type="scientific">Pyrus ussuriensis x Pyrus communis</name>
    <dbReference type="NCBI Taxonomy" id="2448454"/>
    <lineage>
        <taxon>Eukaryota</taxon>
        <taxon>Viridiplantae</taxon>
        <taxon>Streptophyta</taxon>
        <taxon>Embryophyta</taxon>
        <taxon>Tracheophyta</taxon>
        <taxon>Spermatophyta</taxon>
        <taxon>Magnoliopsida</taxon>
        <taxon>eudicotyledons</taxon>
        <taxon>Gunneridae</taxon>
        <taxon>Pentapetalae</taxon>
        <taxon>rosids</taxon>
        <taxon>fabids</taxon>
        <taxon>Rosales</taxon>
        <taxon>Rosaceae</taxon>
        <taxon>Amygdaloideae</taxon>
        <taxon>Maleae</taxon>
        <taxon>Pyrus</taxon>
    </lineage>
</organism>
<accession>A0A5N5GR19</accession>
<dbReference type="Proteomes" id="UP000327157">
    <property type="component" value="Chromosome 15"/>
</dbReference>
<dbReference type="EMBL" id="SMOL01000401">
    <property type="protein sequence ID" value="KAB2618045.1"/>
    <property type="molecule type" value="Genomic_DNA"/>
</dbReference>
<proteinExistence type="predicted"/>
<reference evidence="1 2" key="3">
    <citation type="submission" date="2019-11" db="EMBL/GenBank/DDBJ databases">
        <title>A de novo genome assembly of a pear dwarfing rootstock.</title>
        <authorList>
            <person name="Wang F."/>
            <person name="Wang J."/>
            <person name="Li S."/>
            <person name="Zhang Y."/>
            <person name="Fang M."/>
            <person name="Ma L."/>
            <person name="Zhao Y."/>
            <person name="Jiang S."/>
        </authorList>
    </citation>
    <scope>NUCLEOTIDE SEQUENCE [LARGE SCALE GENOMIC DNA]</scope>
    <source>
        <strain evidence="1">S2</strain>
        <tissue evidence="1">Leaf</tissue>
    </source>
</reference>
<keyword evidence="2" id="KW-1185">Reference proteome</keyword>
<comment type="caution">
    <text evidence="1">The sequence shown here is derived from an EMBL/GenBank/DDBJ whole genome shotgun (WGS) entry which is preliminary data.</text>
</comment>
<reference evidence="2" key="2">
    <citation type="submission" date="2019-10" db="EMBL/GenBank/DDBJ databases">
        <title>A de novo genome assembly of a pear dwarfing rootstock.</title>
        <authorList>
            <person name="Wang F."/>
            <person name="Wang J."/>
            <person name="Li S."/>
            <person name="Zhang Y."/>
            <person name="Fang M."/>
            <person name="Ma L."/>
            <person name="Zhao Y."/>
            <person name="Jiang S."/>
        </authorList>
    </citation>
    <scope>NUCLEOTIDE SEQUENCE [LARGE SCALE GENOMIC DNA]</scope>
</reference>
<dbReference type="AlphaFoldDB" id="A0A5N5GR19"/>
<sequence length="133" mass="14625">MGLVSPARASVFADLRFGFTDFADGALTKSEVFDIVSAADPIRSPGGSRISIRRFTSANRKQSDMDSGQLQMHRYLASKGWLPEALFSRSPNSQNEVSHIISKLIEILPKSSCVVMGKIQISLRCSLLSHNLR</sequence>
<evidence type="ECO:0000313" key="2">
    <source>
        <dbReference type="Proteomes" id="UP000327157"/>
    </source>
</evidence>
<name>A0A5N5GR19_9ROSA</name>
<protein>
    <submittedName>
        <fullName evidence="1">Uncharacterized protein</fullName>
    </submittedName>
</protein>
<gene>
    <name evidence="1" type="ORF">D8674_013914</name>
</gene>
<reference evidence="1 2" key="1">
    <citation type="submission" date="2019-09" db="EMBL/GenBank/DDBJ databases">
        <authorList>
            <person name="Ou C."/>
        </authorList>
    </citation>
    <scope>NUCLEOTIDE SEQUENCE [LARGE SCALE GENOMIC DNA]</scope>
    <source>
        <strain evidence="1">S2</strain>
        <tissue evidence="1">Leaf</tissue>
    </source>
</reference>